<keyword evidence="5" id="KW-1185">Reference proteome</keyword>
<feature type="region of interest" description="Disordered" evidence="2">
    <location>
        <begin position="312"/>
        <end position="335"/>
    </location>
</feature>
<comment type="caution">
    <text evidence="4">The sequence shown here is derived from an EMBL/GenBank/DDBJ whole genome shotgun (WGS) entry which is preliminary data.</text>
</comment>
<dbReference type="NCBIfam" id="NF040570">
    <property type="entry name" value="guided_TnpB"/>
    <property type="match status" value="1"/>
</dbReference>
<feature type="domain" description="Cas12f1-like TNB" evidence="3">
    <location>
        <begin position="350"/>
        <end position="400"/>
    </location>
</feature>
<dbReference type="EMBL" id="QFFM01000033">
    <property type="protein sequence ID" value="PWG62647.1"/>
    <property type="molecule type" value="Genomic_DNA"/>
</dbReference>
<protein>
    <recommendedName>
        <fullName evidence="3">Cas12f1-like TNB domain-containing protein</fullName>
    </recommendedName>
</protein>
<sequence length="485" mass="55324">MRRSRTDIGWRTAVVPVRLEGESYRLAHEICHHAGLMWSRCVDWLRHYWHAEHKDPSNRELRQYAKTAPETILRGLHAHVIQHLVDDVQDAVATYRTNRDRNGDKDARAPYRHHNYRPVEFTKDYGWKLSKDGRTISLSRGIHRNRRLKPILIPTPEITDPKTGLPVPPTEWGSIQLCWDLNRRRWSLHVSVPTGKPAANKGMRPMSMDEGIINPVTCAVETSSSYEILVINGRDARAARQYRDTRIDQLISKRDRCVKGSRRWFKLDLKIRKARAIADGRIRNIAHQTSAKTALFAETLGVTEITAGDVRGIEQSTRKNPAKRKKNGKTQRRRLSQWDRGRIEDHIEHKTGLTVNHIDESYSSQTCPACLTRNRPTGREYRCSNCGFTCHRDAVGALNILQKHQYGQYTPIDMDKPIHVTYLRATPLKGKALGNAPEPGLQDPGRSCRTANPRTNAPTDTHHGKTPATFSNAGLTRSSQTTLRK</sequence>
<accession>A0A2U2N0Q7</accession>
<dbReference type="GO" id="GO:0003677">
    <property type="term" value="F:DNA binding"/>
    <property type="evidence" value="ECO:0007669"/>
    <property type="project" value="UniProtKB-KW"/>
</dbReference>
<organism evidence="4 5">
    <name type="scientific">Bifidobacterium callitrichidarum</name>
    <dbReference type="NCBI Taxonomy" id="2052941"/>
    <lineage>
        <taxon>Bacteria</taxon>
        <taxon>Bacillati</taxon>
        <taxon>Actinomycetota</taxon>
        <taxon>Actinomycetes</taxon>
        <taxon>Bifidobacteriales</taxon>
        <taxon>Bifidobacteriaceae</taxon>
        <taxon>Bifidobacterium</taxon>
    </lineage>
</organism>
<dbReference type="Pfam" id="PF07282">
    <property type="entry name" value="Cas12f1-like_TNB"/>
    <property type="match status" value="1"/>
</dbReference>
<gene>
    <name evidence="4" type="ORF">DF196_11860</name>
</gene>
<feature type="compositionally biased region" description="Basic residues" evidence="2">
    <location>
        <begin position="320"/>
        <end position="335"/>
    </location>
</feature>
<dbReference type="AlphaFoldDB" id="A0A2U2N0Q7"/>
<evidence type="ECO:0000256" key="1">
    <source>
        <dbReference type="ARBA" id="ARBA00023125"/>
    </source>
</evidence>
<evidence type="ECO:0000256" key="2">
    <source>
        <dbReference type="SAM" id="MobiDB-lite"/>
    </source>
</evidence>
<dbReference type="Proteomes" id="UP000245876">
    <property type="component" value="Unassembled WGS sequence"/>
</dbReference>
<evidence type="ECO:0000313" key="5">
    <source>
        <dbReference type="Proteomes" id="UP000245876"/>
    </source>
</evidence>
<name>A0A2U2N0Q7_9BIFI</name>
<dbReference type="InterPro" id="IPR010095">
    <property type="entry name" value="Cas12f1-like_TNB"/>
</dbReference>
<keyword evidence="1" id="KW-0238">DNA-binding</keyword>
<reference evidence="4 5" key="1">
    <citation type="journal article" date="2018" name="Int. J. Syst. Evol. Microbiol.">
        <title>Bifidobacterium callitrichidarum sp. nov. from the faeces of the emperor tamarin (Saguinus imperator).</title>
        <authorList>
            <person name="Modesto M."/>
            <person name="Michelini S."/>
            <person name="Sansosti M.C."/>
            <person name="De Filippo C."/>
            <person name="Cavalieri D."/>
            <person name="Qvirist L."/>
            <person name="Andlid T."/>
            <person name="Spiezio C."/>
            <person name="Sandri C."/>
            <person name="Pascarelli S."/>
            <person name="Sgorbati B."/>
            <person name="Mattarelli P."/>
        </authorList>
    </citation>
    <scope>NUCLEOTIDE SEQUENCE [LARGE SCALE GENOMIC DNA]</scope>
    <source>
        <strain evidence="4 5">TRI 5</strain>
    </source>
</reference>
<feature type="region of interest" description="Disordered" evidence="2">
    <location>
        <begin position="431"/>
        <end position="485"/>
    </location>
</feature>
<evidence type="ECO:0000259" key="3">
    <source>
        <dbReference type="Pfam" id="PF07282"/>
    </source>
</evidence>
<dbReference type="OrthoDB" id="5244464at2"/>
<dbReference type="RefSeq" id="WP_109058013.1">
    <property type="nucleotide sequence ID" value="NZ_QFFM01000033.1"/>
</dbReference>
<proteinExistence type="predicted"/>
<feature type="compositionally biased region" description="Polar residues" evidence="2">
    <location>
        <begin position="468"/>
        <end position="485"/>
    </location>
</feature>
<feature type="compositionally biased region" description="Polar residues" evidence="2">
    <location>
        <begin position="449"/>
        <end position="459"/>
    </location>
</feature>
<evidence type="ECO:0000313" key="4">
    <source>
        <dbReference type="EMBL" id="PWG62647.1"/>
    </source>
</evidence>